<name>A0A2K3DRL7_CHLRE</name>
<accession>A0A2K3DRL7</accession>
<evidence type="ECO:0000313" key="2">
    <source>
        <dbReference type="EMBL" id="PNW83191.1"/>
    </source>
</evidence>
<sequence>MVLLRQLQTDTSIAEQRLQQLRGQVATEAQRHREAQEQRQLCEKPPPLPQQKPYRPPLFSRFLYPEDLEEMQEHY</sequence>
<dbReference type="KEGG" id="cre:CHLRE_06g310545v5"/>
<feature type="region of interest" description="Disordered" evidence="1">
    <location>
        <begin position="27"/>
        <end position="57"/>
    </location>
</feature>
<dbReference type="Gramene" id="PNW83191">
    <property type="protein sequence ID" value="PNW83191"/>
    <property type="gene ID" value="CHLRE_06g310545v5"/>
</dbReference>
<dbReference type="InParanoid" id="A0A2K3DRL7"/>
<dbReference type="GeneID" id="66053924"/>
<protein>
    <submittedName>
        <fullName evidence="2">Uncharacterized protein</fullName>
    </submittedName>
</protein>
<dbReference type="AlphaFoldDB" id="A0A2K3DRL7"/>
<proteinExistence type="predicted"/>
<feature type="compositionally biased region" description="Pro residues" evidence="1">
    <location>
        <begin position="44"/>
        <end position="56"/>
    </location>
</feature>
<evidence type="ECO:0000313" key="3">
    <source>
        <dbReference type="Proteomes" id="UP000006906"/>
    </source>
</evidence>
<reference evidence="2 3" key="1">
    <citation type="journal article" date="2007" name="Science">
        <title>The Chlamydomonas genome reveals the evolution of key animal and plant functions.</title>
        <authorList>
            <person name="Merchant S.S."/>
            <person name="Prochnik S.E."/>
            <person name="Vallon O."/>
            <person name="Harris E.H."/>
            <person name="Karpowicz S.J."/>
            <person name="Witman G.B."/>
            <person name="Terry A."/>
            <person name="Salamov A."/>
            <person name="Fritz-Laylin L.K."/>
            <person name="Marechal-Drouard L."/>
            <person name="Marshall W.F."/>
            <person name="Qu L.H."/>
            <person name="Nelson D.R."/>
            <person name="Sanderfoot A.A."/>
            <person name="Spalding M.H."/>
            <person name="Kapitonov V.V."/>
            <person name="Ren Q."/>
            <person name="Ferris P."/>
            <person name="Lindquist E."/>
            <person name="Shapiro H."/>
            <person name="Lucas S.M."/>
            <person name="Grimwood J."/>
            <person name="Schmutz J."/>
            <person name="Cardol P."/>
            <person name="Cerutti H."/>
            <person name="Chanfreau G."/>
            <person name="Chen C.L."/>
            <person name="Cognat V."/>
            <person name="Croft M.T."/>
            <person name="Dent R."/>
            <person name="Dutcher S."/>
            <person name="Fernandez E."/>
            <person name="Fukuzawa H."/>
            <person name="Gonzalez-Ballester D."/>
            <person name="Gonzalez-Halphen D."/>
            <person name="Hallmann A."/>
            <person name="Hanikenne M."/>
            <person name="Hippler M."/>
            <person name="Inwood W."/>
            <person name="Jabbari K."/>
            <person name="Kalanon M."/>
            <person name="Kuras R."/>
            <person name="Lefebvre P.A."/>
            <person name="Lemaire S.D."/>
            <person name="Lobanov A.V."/>
            <person name="Lohr M."/>
            <person name="Manuell A."/>
            <person name="Meier I."/>
            <person name="Mets L."/>
            <person name="Mittag M."/>
            <person name="Mittelmeier T."/>
            <person name="Moroney J.V."/>
            <person name="Moseley J."/>
            <person name="Napoli C."/>
            <person name="Nedelcu A.M."/>
            <person name="Niyogi K."/>
            <person name="Novoselov S.V."/>
            <person name="Paulsen I.T."/>
            <person name="Pazour G."/>
            <person name="Purton S."/>
            <person name="Ral J.P."/>
            <person name="Riano-Pachon D.M."/>
            <person name="Riekhof W."/>
            <person name="Rymarquis L."/>
            <person name="Schroda M."/>
            <person name="Stern D."/>
            <person name="Umen J."/>
            <person name="Willows R."/>
            <person name="Wilson N."/>
            <person name="Zimmer S.L."/>
            <person name="Allmer J."/>
            <person name="Balk J."/>
            <person name="Bisova K."/>
            <person name="Chen C.J."/>
            <person name="Elias M."/>
            <person name="Gendler K."/>
            <person name="Hauser C."/>
            <person name="Lamb M.R."/>
            <person name="Ledford H."/>
            <person name="Long J.C."/>
            <person name="Minagawa J."/>
            <person name="Page M.D."/>
            <person name="Pan J."/>
            <person name="Pootakham W."/>
            <person name="Roje S."/>
            <person name="Rose A."/>
            <person name="Stahlberg E."/>
            <person name="Terauchi A.M."/>
            <person name="Yang P."/>
            <person name="Ball S."/>
            <person name="Bowler C."/>
            <person name="Dieckmann C.L."/>
            <person name="Gladyshev V.N."/>
            <person name="Green P."/>
            <person name="Jorgensen R."/>
            <person name="Mayfield S."/>
            <person name="Mueller-Roeber B."/>
            <person name="Rajamani S."/>
            <person name="Sayre R.T."/>
            <person name="Brokstein P."/>
            <person name="Dubchak I."/>
            <person name="Goodstein D."/>
            <person name="Hornick L."/>
            <person name="Huang Y.W."/>
            <person name="Jhaveri J."/>
            <person name="Luo Y."/>
            <person name="Martinez D."/>
            <person name="Ngau W.C."/>
            <person name="Otillar B."/>
            <person name="Poliakov A."/>
            <person name="Porter A."/>
            <person name="Szajkowski L."/>
            <person name="Werner G."/>
            <person name="Zhou K."/>
            <person name="Grigoriev I.V."/>
            <person name="Rokhsar D.S."/>
            <person name="Grossman A.R."/>
        </authorList>
    </citation>
    <scope>NUCLEOTIDE SEQUENCE [LARGE SCALE GENOMIC DNA]</scope>
    <source>
        <strain evidence="3">CC-503</strain>
    </source>
</reference>
<dbReference type="Proteomes" id="UP000006906">
    <property type="component" value="Chromosome 6"/>
</dbReference>
<evidence type="ECO:0000256" key="1">
    <source>
        <dbReference type="SAM" id="MobiDB-lite"/>
    </source>
</evidence>
<keyword evidence="3" id="KW-1185">Reference proteome</keyword>
<dbReference type="EMBL" id="CM008967">
    <property type="protein sequence ID" value="PNW83191.1"/>
    <property type="molecule type" value="Genomic_DNA"/>
</dbReference>
<organism evidence="2 3">
    <name type="scientific">Chlamydomonas reinhardtii</name>
    <name type="common">Chlamydomonas smithii</name>
    <dbReference type="NCBI Taxonomy" id="3055"/>
    <lineage>
        <taxon>Eukaryota</taxon>
        <taxon>Viridiplantae</taxon>
        <taxon>Chlorophyta</taxon>
        <taxon>core chlorophytes</taxon>
        <taxon>Chlorophyceae</taxon>
        <taxon>CS clade</taxon>
        <taxon>Chlamydomonadales</taxon>
        <taxon>Chlamydomonadaceae</taxon>
        <taxon>Chlamydomonas</taxon>
    </lineage>
</organism>
<feature type="compositionally biased region" description="Basic and acidic residues" evidence="1">
    <location>
        <begin position="29"/>
        <end position="42"/>
    </location>
</feature>
<dbReference type="RefSeq" id="XP_042924490.1">
    <property type="nucleotide sequence ID" value="XM_043063784.1"/>
</dbReference>
<gene>
    <name evidence="2" type="ORF">CHLRE_06g310545v5</name>
</gene>